<sequence length="52" mass="5687">MRSSIMVRLSKNINSSFKAPLHIYTYTTSESSVDILFNSSSPSAAPVTSIYS</sequence>
<gene>
    <name evidence="1" type="primary">A05g509500.1_BraROA</name>
    <name evidence="1" type="ORF">IGI04_020807</name>
</gene>
<reference evidence="1 2" key="1">
    <citation type="submission" date="2021-03" db="EMBL/GenBank/DDBJ databases">
        <authorList>
            <person name="King G.J."/>
            <person name="Bancroft I."/>
            <person name="Baten A."/>
            <person name="Bloomfield J."/>
            <person name="Borpatragohain P."/>
            <person name="He Z."/>
            <person name="Irish N."/>
            <person name="Irwin J."/>
            <person name="Liu K."/>
            <person name="Mauleon R.P."/>
            <person name="Moore J."/>
            <person name="Morris R."/>
            <person name="Ostergaard L."/>
            <person name="Wang B."/>
            <person name="Wells R."/>
        </authorList>
    </citation>
    <scope>NUCLEOTIDE SEQUENCE [LARGE SCALE GENOMIC DNA]</scope>
    <source>
        <strain evidence="1">R-o-18</strain>
        <tissue evidence="1">Leaf</tissue>
    </source>
</reference>
<organism evidence="1 2">
    <name type="scientific">Brassica rapa subsp. trilocularis</name>
    <dbReference type="NCBI Taxonomy" id="1813537"/>
    <lineage>
        <taxon>Eukaryota</taxon>
        <taxon>Viridiplantae</taxon>
        <taxon>Streptophyta</taxon>
        <taxon>Embryophyta</taxon>
        <taxon>Tracheophyta</taxon>
        <taxon>Spermatophyta</taxon>
        <taxon>Magnoliopsida</taxon>
        <taxon>eudicotyledons</taxon>
        <taxon>Gunneridae</taxon>
        <taxon>Pentapetalae</taxon>
        <taxon>rosids</taxon>
        <taxon>malvids</taxon>
        <taxon>Brassicales</taxon>
        <taxon>Brassicaceae</taxon>
        <taxon>Brassiceae</taxon>
        <taxon>Brassica</taxon>
    </lineage>
</organism>
<keyword evidence="2" id="KW-1185">Reference proteome</keyword>
<evidence type="ECO:0000313" key="1">
    <source>
        <dbReference type="EMBL" id="KAG5398993.1"/>
    </source>
</evidence>
<dbReference type="EMBL" id="JADBGQ010000005">
    <property type="protein sequence ID" value="KAG5398993.1"/>
    <property type="molecule type" value="Genomic_DNA"/>
</dbReference>
<protein>
    <submittedName>
        <fullName evidence="1">Uncharacterized protein</fullName>
    </submittedName>
</protein>
<accession>A0ABQ7MJS7</accession>
<dbReference type="Proteomes" id="UP000823674">
    <property type="component" value="Chromosome A05"/>
</dbReference>
<evidence type="ECO:0000313" key="2">
    <source>
        <dbReference type="Proteomes" id="UP000823674"/>
    </source>
</evidence>
<name>A0ABQ7MJS7_BRACM</name>
<comment type="caution">
    <text evidence="1">The sequence shown here is derived from an EMBL/GenBank/DDBJ whole genome shotgun (WGS) entry which is preliminary data.</text>
</comment>
<proteinExistence type="predicted"/>